<comment type="similarity">
    <text evidence="1">Belongs to the peptidase C14A family.</text>
</comment>
<evidence type="ECO:0000313" key="5">
    <source>
        <dbReference type="RefSeq" id="XP_065643146.1"/>
    </source>
</evidence>
<dbReference type="RefSeq" id="XP_065643146.1">
    <property type="nucleotide sequence ID" value="XM_065787074.1"/>
</dbReference>
<keyword evidence="2" id="KW-0053">Apoptosis</keyword>
<feature type="domain" description="Peptidase C14A caspase catalytic" evidence="3">
    <location>
        <begin position="112"/>
        <end position="338"/>
    </location>
</feature>
<dbReference type="InterPro" id="IPR011600">
    <property type="entry name" value="Pept_C14_caspase"/>
</dbReference>
<dbReference type="SUPFAM" id="SSF52129">
    <property type="entry name" value="Caspase-like"/>
    <property type="match status" value="1"/>
</dbReference>
<gene>
    <name evidence="5" type="primary">LOC136074781</name>
</gene>
<dbReference type="CDD" id="cd01670">
    <property type="entry name" value="Death"/>
    <property type="match status" value="1"/>
</dbReference>
<dbReference type="SUPFAM" id="SSF47986">
    <property type="entry name" value="DEATH domain"/>
    <property type="match status" value="1"/>
</dbReference>
<dbReference type="Pfam" id="PF00656">
    <property type="entry name" value="Peptidase_C14"/>
    <property type="match status" value="1"/>
</dbReference>
<dbReference type="SMART" id="SM00115">
    <property type="entry name" value="CASc"/>
    <property type="match status" value="1"/>
</dbReference>
<dbReference type="Proteomes" id="UP001652625">
    <property type="component" value="Chromosome 01"/>
</dbReference>
<dbReference type="Gene3D" id="3.40.50.1460">
    <property type="match status" value="1"/>
</dbReference>
<dbReference type="InterPro" id="IPR029030">
    <property type="entry name" value="Caspase-like_dom_sf"/>
</dbReference>
<dbReference type="PANTHER" id="PTHR48169:SF7">
    <property type="entry name" value="CASPASE 10"/>
    <property type="match status" value="1"/>
</dbReference>
<sequence>MVEILQNPKFKIKLSEIIDQDWFKIGIFLNIEEHNLESIKSDSAFPKQEEKAREMIKKWFAIEKNPTLQKLKEAITNIPNHHLCKKVEDLASELSTMFSVLPPVALNTGTPNYTFDSNSCGLCVILCNTKFKSLPDRYGANKDVVTLSETFSKLNFKVKTEENKSRNQMFQIIRKCGNEKDVNCFVCFISSHGQLETVFGIDEEPLTFEEMRSAIGNNPHNLLANKPKIFFIDACQVITSSLSYSNGNVQEQDYCFSVSTTPGHMSWRSSNGTFYLKALCRVINNLLEKNEQISLMDILFQLNSEMGNAFMLADCDELNVNICNIAYNTLRGIVHFEKKGKRSVYF</sequence>
<dbReference type="PRINTS" id="PR00376">
    <property type="entry name" value="IL1BCENZYME"/>
</dbReference>
<reference evidence="5" key="2">
    <citation type="submission" date="2025-08" db="UniProtKB">
        <authorList>
            <consortium name="RefSeq"/>
        </authorList>
    </citation>
    <scope>IDENTIFICATION</scope>
</reference>
<accession>A0ABM4B2X5</accession>
<evidence type="ECO:0000259" key="3">
    <source>
        <dbReference type="SMART" id="SM00115"/>
    </source>
</evidence>
<dbReference type="Gene3D" id="3.30.70.1470">
    <property type="entry name" value="Caspase-like"/>
    <property type="match status" value="1"/>
</dbReference>
<proteinExistence type="inferred from homology"/>
<dbReference type="InterPro" id="IPR011029">
    <property type="entry name" value="DEATH-like_dom_sf"/>
</dbReference>
<evidence type="ECO:0000256" key="1">
    <source>
        <dbReference type="ARBA" id="ARBA00010134"/>
    </source>
</evidence>
<dbReference type="PANTHER" id="PTHR48169">
    <property type="entry name" value="DED DOMAIN-CONTAINING PROTEIN"/>
    <property type="match status" value="1"/>
</dbReference>
<keyword evidence="4" id="KW-1185">Reference proteome</keyword>
<evidence type="ECO:0000313" key="4">
    <source>
        <dbReference type="Proteomes" id="UP001652625"/>
    </source>
</evidence>
<reference evidence="4" key="1">
    <citation type="submission" date="2025-05" db="UniProtKB">
        <authorList>
            <consortium name="RefSeq"/>
        </authorList>
    </citation>
    <scope>NUCLEOTIDE SEQUENCE [LARGE SCALE GENOMIC DNA]</scope>
</reference>
<dbReference type="GeneID" id="136074781"/>
<dbReference type="Gene3D" id="1.10.533.10">
    <property type="entry name" value="Death Domain, Fas"/>
    <property type="match status" value="1"/>
</dbReference>
<dbReference type="InterPro" id="IPR015917">
    <property type="entry name" value="Pept_C14A"/>
</dbReference>
<protein>
    <submittedName>
        <fullName evidence="5">Caspase-7-like</fullName>
    </submittedName>
</protein>
<organism evidence="4 5">
    <name type="scientific">Hydra vulgaris</name>
    <name type="common">Hydra</name>
    <name type="synonym">Hydra attenuata</name>
    <dbReference type="NCBI Taxonomy" id="6087"/>
    <lineage>
        <taxon>Eukaryota</taxon>
        <taxon>Metazoa</taxon>
        <taxon>Cnidaria</taxon>
        <taxon>Hydrozoa</taxon>
        <taxon>Hydroidolina</taxon>
        <taxon>Anthoathecata</taxon>
        <taxon>Aplanulata</taxon>
        <taxon>Hydridae</taxon>
        <taxon>Hydra</taxon>
    </lineage>
</organism>
<name>A0ABM4B2X5_HYDVU</name>
<evidence type="ECO:0000256" key="2">
    <source>
        <dbReference type="ARBA" id="ARBA00022703"/>
    </source>
</evidence>